<dbReference type="OMA" id="DYASECE"/>
<sequence length="424" mass="48492">MADKPRPSIEAPSRALGSTWIHLYEGCLWPVVICDRSTVPEFFFKLRSKEYHIPAILLGKHIYVWVTDATVQEYNPNYDYASECEAFEHRDVPKSDDEDTRTERLRRMAFEIEAPHLRDNEYWHNYIISESNVRSLERKMKRPHSTDDDEIEIVGAERQSNTSSFSSGLPHSRVKKTTRSNHAQSRHIIEITDHEESDDDDVSFLTDFTSKPDCRILLGGHGQSIIASRARCAESDYLQARERYDEAVGEHIIDLNDDQRAVELDLAHVELQRIEIFLSSGDVGPQFLKDPDEYRPFGKLSEEEKENAAHQLALAFVTASKLQHVKLQGLIEKKLNALYPLPAMSLLTVALILARMPPTGIMTHPEQRVGNWLIASLAGQFWHLAKHHTGTFQRLLQGNDELRDGVYHRMQMNADEGLQGGEEL</sequence>
<organism evidence="2 3">
    <name type="scientific">Dothistroma septosporum (strain NZE10 / CBS 128990)</name>
    <name type="common">Red band needle blight fungus</name>
    <name type="synonym">Mycosphaerella pini</name>
    <dbReference type="NCBI Taxonomy" id="675120"/>
    <lineage>
        <taxon>Eukaryota</taxon>
        <taxon>Fungi</taxon>
        <taxon>Dikarya</taxon>
        <taxon>Ascomycota</taxon>
        <taxon>Pezizomycotina</taxon>
        <taxon>Dothideomycetes</taxon>
        <taxon>Dothideomycetidae</taxon>
        <taxon>Mycosphaerellales</taxon>
        <taxon>Mycosphaerellaceae</taxon>
        <taxon>Dothistroma</taxon>
    </lineage>
</organism>
<feature type="region of interest" description="Disordered" evidence="1">
    <location>
        <begin position="159"/>
        <end position="184"/>
    </location>
</feature>
<evidence type="ECO:0008006" key="4">
    <source>
        <dbReference type="Google" id="ProtNLM"/>
    </source>
</evidence>
<reference evidence="3" key="1">
    <citation type="journal article" date="2012" name="PLoS Genet.">
        <title>The genomes of the fungal plant pathogens Cladosporium fulvum and Dothistroma septosporum reveal adaptation to different hosts and lifestyles but also signatures of common ancestry.</title>
        <authorList>
            <person name="de Wit P.J.G.M."/>
            <person name="van der Burgt A."/>
            <person name="Oekmen B."/>
            <person name="Stergiopoulos I."/>
            <person name="Abd-Elsalam K.A."/>
            <person name="Aerts A.L."/>
            <person name="Bahkali A.H."/>
            <person name="Beenen H.G."/>
            <person name="Chettri P."/>
            <person name="Cox M.P."/>
            <person name="Datema E."/>
            <person name="de Vries R.P."/>
            <person name="Dhillon B."/>
            <person name="Ganley A.R."/>
            <person name="Griffiths S.A."/>
            <person name="Guo Y."/>
            <person name="Hamelin R.C."/>
            <person name="Henrissat B."/>
            <person name="Kabir M.S."/>
            <person name="Jashni M.K."/>
            <person name="Kema G."/>
            <person name="Klaubauf S."/>
            <person name="Lapidus A."/>
            <person name="Levasseur A."/>
            <person name="Lindquist E."/>
            <person name="Mehrabi R."/>
            <person name="Ohm R.A."/>
            <person name="Owen T.J."/>
            <person name="Salamov A."/>
            <person name="Schwelm A."/>
            <person name="Schijlen E."/>
            <person name="Sun H."/>
            <person name="van den Burg H.A."/>
            <person name="van Ham R.C.H.J."/>
            <person name="Zhang S."/>
            <person name="Goodwin S.B."/>
            <person name="Grigoriev I.V."/>
            <person name="Collemare J."/>
            <person name="Bradshaw R.E."/>
        </authorList>
    </citation>
    <scope>NUCLEOTIDE SEQUENCE [LARGE SCALE GENOMIC DNA]</scope>
    <source>
        <strain evidence="3">NZE10 / CBS 128990</strain>
    </source>
</reference>
<protein>
    <recommendedName>
        <fullName evidence="4">PWWP domain-containing protein</fullName>
    </recommendedName>
</protein>
<dbReference type="OrthoDB" id="3825471at2759"/>
<dbReference type="HOGENOM" id="CLU_647273_0_0_1"/>
<dbReference type="eggNOG" id="ENOG502R964">
    <property type="taxonomic scope" value="Eukaryota"/>
</dbReference>
<dbReference type="AlphaFoldDB" id="N1PFL4"/>
<evidence type="ECO:0000313" key="3">
    <source>
        <dbReference type="Proteomes" id="UP000016933"/>
    </source>
</evidence>
<dbReference type="EMBL" id="KB446542">
    <property type="protein sequence ID" value="EME41403.1"/>
    <property type="molecule type" value="Genomic_DNA"/>
</dbReference>
<evidence type="ECO:0000313" key="2">
    <source>
        <dbReference type="EMBL" id="EME41403.1"/>
    </source>
</evidence>
<feature type="compositionally biased region" description="Polar residues" evidence="1">
    <location>
        <begin position="159"/>
        <end position="169"/>
    </location>
</feature>
<accession>N1PFL4</accession>
<gene>
    <name evidence="2" type="ORF">DOTSEDRAFT_134513</name>
</gene>
<evidence type="ECO:0000256" key="1">
    <source>
        <dbReference type="SAM" id="MobiDB-lite"/>
    </source>
</evidence>
<dbReference type="CDD" id="cd05162">
    <property type="entry name" value="PWWP"/>
    <property type="match status" value="1"/>
</dbReference>
<dbReference type="Proteomes" id="UP000016933">
    <property type="component" value="Unassembled WGS sequence"/>
</dbReference>
<reference evidence="2 3" key="2">
    <citation type="journal article" date="2012" name="PLoS Pathog.">
        <title>Diverse lifestyles and strategies of plant pathogenesis encoded in the genomes of eighteen Dothideomycetes fungi.</title>
        <authorList>
            <person name="Ohm R.A."/>
            <person name="Feau N."/>
            <person name="Henrissat B."/>
            <person name="Schoch C.L."/>
            <person name="Horwitz B.A."/>
            <person name="Barry K.W."/>
            <person name="Condon B.J."/>
            <person name="Copeland A.C."/>
            <person name="Dhillon B."/>
            <person name="Glaser F."/>
            <person name="Hesse C.N."/>
            <person name="Kosti I."/>
            <person name="LaButti K."/>
            <person name="Lindquist E.A."/>
            <person name="Lucas S."/>
            <person name="Salamov A.A."/>
            <person name="Bradshaw R.E."/>
            <person name="Ciuffetti L."/>
            <person name="Hamelin R.C."/>
            <person name="Kema G.H.J."/>
            <person name="Lawrence C."/>
            <person name="Scott J.A."/>
            <person name="Spatafora J.W."/>
            <person name="Turgeon B.G."/>
            <person name="de Wit P.J.G.M."/>
            <person name="Zhong S."/>
            <person name="Goodwin S.B."/>
            <person name="Grigoriev I.V."/>
        </authorList>
    </citation>
    <scope>NUCLEOTIDE SEQUENCE [LARGE SCALE GENOMIC DNA]</scope>
    <source>
        <strain evidence="3">NZE10 / CBS 128990</strain>
    </source>
</reference>
<keyword evidence="3" id="KW-1185">Reference proteome</keyword>
<name>N1PFL4_DOTSN</name>
<proteinExistence type="predicted"/>